<evidence type="ECO:0000313" key="6">
    <source>
        <dbReference type="EMBL" id="AIJ46832.1"/>
    </source>
</evidence>
<dbReference type="InterPro" id="IPR036388">
    <property type="entry name" value="WH-like_DNA-bd_sf"/>
</dbReference>
<evidence type="ECO:0000313" key="7">
    <source>
        <dbReference type="Proteomes" id="UP000028782"/>
    </source>
</evidence>
<dbReference type="InterPro" id="IPR036390">
    <property type="entry name" value="WH_DNA-bd_sf"/>
</dbReference>
<accession>A0A076PU08</accession>
<evidence type="ECO:0000256" key="2">
    <source>
        <dbReference type="ARBA" id="ARBA00023015"/>
    </source>
</evidence>
<evidence type="ECO:0000256" key="3">
    <source>
        <dbReference type="ARBA" id="ARBA00023125"/>
    </source>
</evidence>
<keyword evidence="2" id="KW-0805">Transcription regulation</keyword>
<dbReference type="Gene3D" id="1.10.10.10">
    <property type="entry name" value="Winged helix-like DNA-binding domain superfamily/Winged helix DNA-binding domain"/>
    <property type="match status" value="1"/>
</dbReference>
<protein>
    <submittedName>
        <fullName evidence="6">LysR family transcriptional regulator</fullName>
    </submittedName>
</protein>
<dbReference type="Gene3D" id="3.40.190.290">
    <property type="match status" value="1"/>
</dbReference>
<dbReference type="PANTHER" id="PTHR30419:SF8">
    <property type="entry name" value="NITROGEN ASSIMILATION TRANSCRIPTIONAL ACTIVATOR-RELATED"/>
    <property type="match status" value="1"/>
</dbReference>
<dbReference type="Pfam" id="PF03466">
    <property type="entry name" value="LysR_substrate"/>
    <property type="match status" value="1"/>
</dbReference>
<dbReference type="GO" id="GO:0003677">
    <property type="term" value="F:DNA binding"/>
    <property type="evidence" value="ECO:0007669"/>
    <property type="project" value="UniProtKB-KW"/>
</dbReference>
<gene>
    <name evidence="6" type="ORF">O987_13575</name>
</gene>
<dbReference type="InterPro" id="IPR000847">
    <property type="entry name" value="LysR_HTH_N"/>
</dbReference>
<organism evidence="6 7">
    <name type="scientific">Comamonas testosteroni TK102</name>
    <dbReference type="NCBI Taxonomy" id="1392005"/>
    <lineage>
        <taxon>Bacteria</taxon>
        <taxon>Pseudomonadati</taxon>
        <taxon>Pseudomonadota</taxon>
        <taxon>Betaproteobacteria</taxon>
        <taxon>Burkholderiales</taxon>
        <taxon>Comamonadaceae</taxon>
        <taxon>Comamonas</taxon>
    </lineage>
</organism>
<evidence type="ECO:0000259" key="5">
    <source>
        <dbReference type="PROSITE" id="PS50931"/>
    </source>
</evidence>
<dbReference type="SUPFAM" id="SSF46785">
    <property type="entry name" value="Winged helix' DNA-binding domain"/>
    <property type="match status" value="1"/>
</dbReference>
<dbReference type="Pfam" id="PF00126">
    <property type="entry name" value="HTH_1"/>
    <property type="match status" value="1"/>
</dbReference>
<dbReference type="CDD" id="cd05466">
    <property type="entry name" value="PBP2_LTTR_substrate"/>
    <property type="match status" value="1"/>
</dbReference>
<name>A0A076PU08_COMTE</name>
<dbReference type="PROSITE" id="PS50931">
    <property type="entry name" value="HTH_LYSR"/>
    <property type="match status" value="1"/>
</dbReference>
<reference evidence="6 7" key="1">
    <citation type="journal article" date="2014" name="Genome Announc.">
        <title>Complete Genome Sequence of Polychlorinated Biphenyl Degrader Comamonas testosteroni TK102 (NBRC 109938).</title>
        <authorList>
            <person name="Fukuda K."/>
            <person name="Hosoyama A."/>
            <person name="Tsuchikane K."/>
            <person name="Ohji S."/>
            <person name="Yamazoe A."/>
            <person name="Fujita N."/>
            <person name="Shintani M."/>
            <person name="Kimbara K."/>
        </authorList>
    </citation>
    <scope>NUCLEOTIDE SEQUENCE [LARGE SCALE GENOMIC DNA]</scope>
    <source>
        <strain evidence="6">TK102</strain>
    </source>
</reference>
<keyword evidence="3" id="KW-0238">DNA-binding</keyword>
<proteinExistence type="inferred from homology"/>
<dbReference type="GO" id="GO:0003700">
    <property type="term" value="F:DNA-binding transcription factor activity"/>
    <property type="evidence" value="ECO:0007669"/>
    <property type="project" value="InterPro"/>
</dbReference>
<feature type="domain" description="HTH lysR-type" evidence="5">
    <location>
        <begin position="29"/>
        <end position="86"/>
    </location>
</feature>
<dbReference type="Proteomes" id="UP000028782">
    <property type="component" value="Chromosome"/>
</dbReference>
<dbReference type="EMBL" id="CP006704">
    <property type="protein sequence ID" value="AIJ46832.1"/>
    <property type="molecule type" value="Genomic_DNA"/>
</dbReference>
<dbReference type="FunFam" id="1.10.10.10:FF:000001">
    <property type="entry name" value="LysR family transcriptional regulator"/>
    <property type="match status" value="1"/>
</dbReference>
<dbReference type="KEGG" id="ctes:O987_13575"/>
<sequence length="325" mass="35067">MVFGRQTSVKLNDLTTQFRKSDSTPMRNLNLDQLQTLIAIADLGTFAAAAQALHLAPPTVSLHIKELETRMNATLLLRGRRQAELTSAGQVLVQKGRKLLEAGDDLIDQVQRHASGRAGLVKVGVSAGVNIRLFPLMLESLSRHSPGIDIRLEAVGSADSMQRLKAGTLDIGLVASPQAETAEITLMPWRNDPMVALLPAAWTVPDRISPEWLASRPWACFASATQMHGLIAGWFGQAGLSPRPFIALTYTEALKSLAAAGQAAALLPLEAMEEQQQLSSVQIRHLSPTLMRPMAIAHRQLPALNPAVASVLKVLAEFGNQPRLA</sequence>
<dbReference type="SUPFAM" id="SSF53850">
    <property type="entry name" value="Periplasmic binding protein-like II"/>
    <property type="match status" value="1"/>
</dbReference>
<evidence type="ECO:0000256" key="4">
    <source>
        <dbReference type="ARBA" id="ARBA00023163"/>
    </source>
</evidence>
<dbReference type="PANTHER" id="PTHR30419">
    <property type="entry name" value="HTH-TYPE TRANSCRIPTIONAL REGULATOR YBHD"/>
    <property type="match status" value="1"/>
</dbReference>
<dbReference type="GO" id="GO:0005829">
    <property type="term" value="C:cytosol"/>
    <property type="evidence" value="ECO:0007669"/>
    <property type="project" value="TreeGrafter"/>
</dbReference>
<dbReference type="InterPro" id="IPR050950">
    <property type="entry name" value="HTH-type_LysR_regulators"/>
</dbReference>
<evidence type="ECO:0000256" key="1">
    <source>
        <dbReference type="ARBA" id="ARBA00009437"/>
    </source>
</evidence>
<dbReference type="InterPro" id="IPR005119">
    <property type="entry name" value="LysR_subst-bd"/>
</dbReference>
<dbReference type="HOGENOM" id="CLU_039613_6_1_4"/>
<dbReference type="AlphaFoldDB" id="A0A076PU08"/>
<comment type="similarity">
    <text evidence="1">Belongs to the LysR transcriptional regulatory family.</text>
</comment>
<keyword evidence="4" id="KW-0804">Transcription</keyword>